<protein>
    <submittedName>
        <fullName evidence="1">Phage exported protein</fullName>
    </submittedName>
</protein>
<dbReference type="OrthoDB" id="1758082at2"/>
<organism evidence="1 2">
    <name type="scientific">Clostridium tagluense</name>
    <dbReference type="NCBI Taxonomy" id="360422"/>
    <lineage>
        <taxon>Bacteria</taxon>
        <taxon>Bacillati</taxon>
        <taxon>Bacillota</taxon>
        <taxon>Clostridia</taxon>
        <taxon>Eubacteriales</taxon>
        <taxon>Clostridiaceae</taxon>
        <taxon>Clostridium</taxon>
    </lineage>
</organism>
<dbReference type="Proteomes" id="UP000287872">
    <property type="component" value="Unassembled WGS sequence"/>
</dbReference>
<evidence type="ECO:0000313" key="2">
    <source>
        <dbReference type="Proteomes" id="UP000287872"/>
    </source>
</evidence>
<sequence>MEILKNLLQVKKIMALLFSIVFSILSLKGMISAEQFIVVFSCVTGYYFGQSSARQAISENNK</sequence>
<comment type="caution">
    <text evidence="1">The sequence shown here is derived from an EMBL/GenBank/DDBJ whole genome shotgun (WGS) entry which is preliminary data.</text>
</comment>
<dbReference type="AlphaFoldDB" id="A0A401UM43"/>
<name>A0A401UM43_9CLOT</name>
<accession>A0A401UM43</accession>
<dbReference type="EMBL" id="BHYK01000011">
    <property type="protein sequence ID" value="GCD10610.1"/>
    <property type="molecule type" value="Genomic_DNA"/>
</dbReference>
<gene>
    <name evidence="1" type="ORF">Ctaglu_22330</name>
</gene>
<proteinExistence type="predicted"/>
<dbReference type="RefSeq" id="WP_125001540.1">
    <property type="nucleotide sequence ID" value="NZ_BHYK01000011.1"/>
</dbReference>
<reference evidence="1 2" key="1">
    <citation type="submission" date="2018-11" db="EMBL/GenBank/DDBJ databases">
        <title>Genome sequencing and assembly of Clostridium tagluense strain A121.</title>
        <authorList>
            <person name="Murakami T."/>
            <person name="Segawa T."/>
            <person name="Shcherbakova V.A."/>
            <person name="Mori H."/>
            <person name="Yoshimura Y."/>
        </authorList>
    </citation>
    <scope>NUCLEOTIDE SEQUENCE [LARGE SCALE GENOMIC DNA]</scope>
    <source>
        <strain evidence="1 2">A121</strain>
    </source>
</reference>
<keyword evidence="2" id="KW-1185">Reference proteome</keyword>
<evidence type="ECO:0000313" key="1">
    <source>
        <dbReference type="EMBL" id="GCD10610.1"/>
    </source>
</evidence>